<evidence type="ECO:0000313" key="1">
    <source>
        <dbReference type="EMBL" id="SVA92664.1"/>
    </source>
</evidence>
<gene>
    <name evidence="1" type="ORF">METZ01_LOCUS145518</name>
</gene>
<name>A0A381ZU82_9ZZZZ</name>
<proteinExistence type="predicted"/>
<dbReference type="AlphaFoldDB" id="A0A381ZU82"/>
<reference evidence="1" key="1">
    <citation type="submission" date="2018-05" db="EMBL/GenBank/DDBJ databases">
        <authorList>
            <person name="Lanie J.A."/>
            <person name="Ng W.-L."/>
            <person name="Kazmierczak K.M."/>
            <person name="Andrzejewski T.M."/>
            <person name="Davidsen T.M."/>
            <person name="Wayne K.J."/>
            <person name="Tettelin H."/>
            <person name="Glass J.I."/>
            <person name="Rusch D."/>
            <person name="Podicherti R."/>
            <person name="Tsui H.-C.T."/>
            <person name="Winkler M.E."/>
        </authorList>
    </citation>
    <scope>NUCLEOTIDE SEQUENCE</scope>
</reference>
<sequence length="33" mass="3800">MYIVFYSLFVILCWSLNIFNAIDVIDTKVITSG</sequence>
<protein>
    <submittedName>
        <fullName evidence="1">Uncharacterized protein</fullName>
    </submittedName>
</protein>
<dbReference type="EMBL" id="UINC01022635">
    <property type="protein sequence ID" value="SVA92664.1"/>
    <property type="molecule type" value="Genomic_DNA"/>
</dbReference>
<accession>A0A381ZU82</accession>
<organism evidence="1">
    <name type="scientific">marine metagenome</name>
    <dbReference type="NCBI Taxonomy" id="408172"/>
    <lineage>
        <taxon>unclassified sequences</taxon>
        <taxon>metagenomes</taxon>
        <taxon>ecological metagenomes</taxon>
    </lineage>
</organism>